<keyword evidence="2" id="KW-1185">Reference proteome</keyword>
<organism evidence="1 2">
    <name type="scientific">Helicobacter apodemus</name>
    <dbReference type="NCBI Taxonomy" id="135569"/>
    <lineage>
        <taxon>Bacteria</taxon>
        <taxon>Pseudomonadati</taxon>
        <taxon>Campylobacterota</taxon>
        <taxon>Epsilonproteobacteria</taxon>
        <taxon>Campylobacterales</taxon>
        <taxon>Helicobacteraceae</taxon>
        <taxon>Helicobacter</taxon>
    </lineage>
</organism>
<evidence type="ECO:0000313" key="2">
    <source>
        <dbReference type="Proteomes" id="UP000029920"/>
    </source>
</evidence>
<protein>
    <submittedName>
        <fullName evidence="1">Uncharacterized protein</fullName>
    </submittedName>
</protein>
<sequence length="60" mass="7163">MHHKIRIHKVFAKGTNKRLRKFIKRIVGRLPLYLESLSLIEAQKVIIGLKKWKKNKELKS</sequence>
<dbReference type="AlphaFoldDB" id="A0A4U8UFY3"/>
<name>A0A4U8UFY3_9HELI</name>
<evidence type="ECO:0000313" key="1">
    <source>
        <dbReference type="EMBL" id="TLE16459.1"/>
    </source>
</evidence>
<comment type="caution">
    <text evidence="1">The sequence shown here is derived from an EMBL/GenBank/DDBJ whole genome shotgun (WGS) entry which is preliminary data.</text>
</comment>
<dbReference type="EMBL" id="JRPC02000006">
    <property type="protein sequence ID" value="TLE16459.1"/>
    <property type="molecule type" value="Genomic_DNA"/>
</dbReference>
<dbReference type="Proteomes" id="UP000029920">
    <property type="component" value="Unassembled WGS sequence"/>
</dbReference>
<accession>A0A4U8UFY3</accession>
<proteinExistence type="predicted"/>
<gene>
    <name evidence="1" type="ORF">LS72_003195</name>
</gene>
<reference evidence="1 2" key="1">
    <citation type="journal article" date="2014" name="Genome Announc.">
        <title>Draft genome sequences of eight enterohepatic helicobacter species isolated from both laboratory and wild rodents.</title>
        <authorList>
            <person name="Sheh A."/>
            <person name="Shen Z."/>
            <person name="Fox J.G."/>
        </authorList>
    </citation>
    <scope>NUCLEOTIDE SEQUENCE [LARGE SCALE GENOMIC DNA]</scope>
    <source>
        <strain evidence="1 2">MIT-03-7007</strain>
    </source>
</reference>